<dbReference type="OrthoDB" id="329835at2759"/>
<evidence type="ECO:0000256" key="1">
    <source>
        <dbReference type="ARBA" id="ARBA00005531"/>
    </source>
</evidence>
<dbReference type="PANTHER" id="PTHR11877:SF46">
    <property type="entry name" value="TYPE III POLYKETIDE SYNTHASE A"/>
    <property type="match status" value="1"/>
</dbReference>
<dbReference type="InterPro" id="IPR012328">
    <property type="entry name" value="Chalcone/stilbene_synt_C"/>
</dbReference>
<keyword evidence="2 3" id="KW-0808">Transferase</keyword>
<dbReference type="GO" id="GO:0016747">
    <property type="term" value="F:acyltransferase activity, transferring groups other than amino-acyl groups"/>
    <property type="evidence" value="ECO:0007669"/>
    <property type="project" value="InterPro"/>
</dbReference>
<dbReference type="GO" id="GO:0030639">
    <property type="term" value="P:polyketide biosynthetic process"/>
    <property type="evidence" value="ECO:0007669"/>
    <property type="project" value="TreeGrafter"/>
</dbReference>
<dbReference type="PANTHER" id="PTHR11877">
    <property type="entry name" value="HYDROXYMETHYLGLUTARYL-COA SYNTHASE"/>
    <property type="match status" value="1"/>
</dbReference>
<gene>
    <name evidence="4" type="ORF">ST47_g2281</name>
</gene>
<keyword evidence="5" id="KW-1185">Reference proteome</keyword>
<evidence type="ECO:0000313" key="5">
    <source>
        <dbReference type="Proteomes" id="UP000076837"/>
    </source>
</evidence>
<sequence length="423" mass="45512">MVVTRASSIYITGLAHEYPQYSQTQEQFADLITKLCPEYTTSPGLQRLLHINGNTKISSRPTIFDSTTWTKEDATPPTIEELSQVFRSTGVNLTVAACNKAMEEAKISAADITHVVAVTCTDQGNPGYDLFVSQKLQLPLGVQRTLLHGVGCAGGLSALREAANLAAAASSQNRPTRILVFATELCSLFLRAELQAACKDSKNLHIAPVLFSDGSAALVVCNGLGINDKQKPVYELKEWGSALVPGTQDHMSYVLSPNGMIATITKEVPKAVVSAIGSMFDQVCTSAGEHLDPLTCDWAMHPGGVTILQGAQQAMSLTNDHIRASLDIYRNFGNSSSPTVLIVLDKLRKMGQGRNDVIATSFGPGLMIEMFRMKRCRDSSSRQALSPGFLTKAYRLGISLFSKLLISGKKSSVVNGIGTDKKV</sequence>
<keyword evidence="3" id="KW-0012">Acyltransferase</keyword>
<organism evidence="4 5">
    <name type="scientific">Didymella rabiei</name>
    <name type="common">Chickpea ascochyta blight fungus</name>
    <name type="synonym">Mycosphaerella rabiei</name>
    <dbReference type="NCBI Taxonomy" id="5454"/>
    <lineage>
        <taxon>Eukaryota</taxon>
        <taxon>Fungi</taxon>
        <taxon>Dikarya</taxon>
        <taxon>Ascomycota</taxon>
        <taxon>Pezizomycotina</taxon>
        <taxon>Dothideomycetes</taxon>
        <taxon>Pleosporomycetidae</taxon>
        <taxon>Pleosporales</taxon>
        <taxon>Pleosporineae</taxon>
        <taxon>Didymellaceae</taxon>
        <taxon>Ascochyta</taxon>
    </lineage>
</organism>
<dbReference type="PIRSF" id="PIRSF000451">
    <property type="entry name" value="PKS_III"/>
    <property type="match status" value="1"/>
</dbReference>
<dbReference type="Gene3D" id="3.40.47.10">
    <property type="match status" value="2"/>
</dbReference>
<evidence type="ECO:0000256" key="3">
    <source>
        <dbReference type="RuleBase" id="RU003633"/>
    </source>
</evidence>
<comment type="similarity">
    <text evidence="1 3">Belongs to the thiolase-like superfamily. Chalcone/stilbene synthases family.</text>
</comment>
<name>A0A163JPU8_DIDRA</name>
<dbReference type="InterPro" id="IPR001099">
    <property type="entry name" value="Chalcone/stilbene_synt_N"/>
</dbReference>
<evidence type="ECO:0000313" key="4">
    <source>
        <dbReference type="EMBL" id="KZM26501.1"/>
    </source>
</evidence>
<proteinExistence type="inferred from homology"/>
<dbReference type="InterPro" id="IPR011141">
    <property type="entry name" value="Polyketide_synthase_type-III"/>
</dbReference>
<dbReference type="InterPro" id="IPR016039">
    <property type="entry name" value="Thiolase-like"/>
</dbReference>
<protein>
    <submittedName>
        <fullName evidence="4">Transferase</fullName>
    </submittedName>
</protein>
<dbReference type="STRING" id="5454.A0A163JPU8"/>
<accession>A0A163JPU8</accession>
<dbReference type="SUPFAM" id="SSF53901">
    <property type="entry name" value="Thiolase-like"/>
    <property type="match status" value="2"/>
</dbReference>
<dbReference type="AlphaFoldDB" id="A0A163JPU8"/>
<evidence type="ECO:0000256" key="2">
    <source>
        <dbReference type="ARBA" id="ARBA00022679"/>
    </source>
</evidence>
<comment type="caution">
    <text evidence="4">The sequence shown here is derived from an EMBL/GenBank/DDBJ whole genome shotgun (WGS) entry which is preliminary data.</text>
</comment>
<dbReference type="Pfam" id="PF02797">
    <property type="entry name" value="Chal_sti_synt_C"/>
    <property type="match status" value="1"/>
</dbReference>
<dbReference type="Proteomes" id="UP000076837">
    <property type="component" value="Unassembled WGS sequence"/>
</dbReference>
<dbReference type="Pfam" id="PF00195">
    <property type="entry name" value="Chal_sti_synt_N"/>
    <property type="match status" value="1"/>
</dbReference>
<dbReference type="EMBL" id="JYNV01000103">
    <property type="protein sequence ID" value="KZM26501.1"/>
    <property type="molecule type" value="Genomic_DNA"/>
</dbReference>
<reference evidence="4 5" key="1">
    <citation type="journal article" date="2016" name="Sci. Rep.">
        <title>Draft genome sequencing and secretome analysis of fungal phytopathogen Ascochyta rabiei provides insight into the necrotrophic effector repertoire.</title>
        <authorList>
            <person name="Verma S."/>
            <person name="Gazara R.K."/>
            <person name="Nizam S."/>
            <person name="Parween S."/>
            <person name="Chattopadhyay D."/>
            <person name="Verma P.K."/>
        </authorList>
    </citation>
    <scope>NUCLEOTIDE SEQUENCE [LARGE SCALE GENOMIC DNA]</scope>
    <source>
        <strain evidence="4 5">ArDII</strain>
    </source>
</reference>